<comment type="caution">
    <text evidence="1">The sequence shown here is derived from an EMBL/GenBank/DDBJ whole genome shotgun (WGS) entry which is preliminary data.</text>
</comment>
<protein>
    <submittedName>
        <fullName evidence="1">Uncharacterized protein</fullName>
    </submittedName>
</protein>
<dbReference type="Proteomes" id="UP000752696">
    <property type="component" value="Unassembled WGS sequence"/>
</dbReference>
<organism evidence="1 2">
    <name type="scientific">Heterotrigona itama</name>
    <dbReference type="NCBI Taxonomy" id="395501"/>
    <lineage>
        <taxon>Eukaryota</taxon>
        <taxon>Metazoa</taxon>
        <taxon>Ecdysozoa</taxon>
        <taxon>Arthropoda</taxon>
        <taxon>Hexapoda</taxon>
        <taxon>Insecta</taxon>
        <taxon>Pterygota</taxon>
        <taxon>Neoptera</taxon>
        <taxon>Endopterygota</taxon>
        <taxon>Hymenoptera</taxon>
        <taxon>Apocrita</taxon>
        <taxon>Aculeata</taxon>
        <taxon>Apoidea</taxon>
        <taxon>Anthophila</taxon>
        <taxon>Apidae</taxon>
        <taxon>Heterotrigona</taxon>
    </lineage>
</organism>
<accession>A0A6V7H6Z7</accession>
<dbReference type="EMBL" id="CAJDYZ010008716">
    <property type="protein sequence ID" value="CAD1475728.1"/>
    <property type="molecule type" value="Genomic_DNA"/>
</dbReference>
<feature type="non-terminal residue" evidence="1">
    <location>
        <position position="62"/>
    </location>
</feature>
<feature type="non-terminal residue" evidence="1">
    <location>
        <position position="1"/>
    </location>
</feature>
<name>A0A6V7H6Z7_9HYME</name>
<gene>
    <name evidence="1" type="ORF">MHI_LOCUS593042</name>
</gene>
<keyword evidence="2" id="KW-1185">Reference proteome</keyword>
<dbReference type="AlphaFoldDB" id="A0A6V7H6Z7"/>
<evidence type="ECO:0000313" key="2">
    <source>
        <dbReference type="Proteomes" id="UP000752696"/>
    </source>
</evidence>
<reference evidence="1" key="1">
    <citation type="submission" date="2020-07" db="EMBL/GenBank/DDBJ databases">
        <authorList>
            <person name="Nazaruddin N."/>
        </authorList>
    </citation>
    <scope>NUCLEOTIDE SEQUENCE</scope>
</reference>
<proteinExistence type="predicted"/>
<sequence length="62" mass="7329">QRLQSGKFALIPTVWDKFIRNSQSCYKPHCKYYKLTNNSFHLKPHADLFDICRINLTNLSLT</sequence>
<evidence type="ECO:0000313" key="1">
    <source>
        <dbReference type="EMBL" id="CAD1475728.1"/>
    </source>
</evidence>